<keyword evidence="1" id="KW-0238">DNA-binding</keyword>
<dbReference type="GO" id="GO:0015074">
    <property type="term" value="P:DNA integration"/>
    <property type="evidence" value="ECO:0007669"/>
    <property type="project" value="InterPro"/>
</dbReference>
<protein>
    <recommendedName>
        <fullName evidence="3">Tyr recombinase domain-containing protein</fullName>
    </recommendedName>
</protein>
<dbReference type="Gene3D" id="1.10.443.10">
    <property type="entry name" value="Intergrase catalytic core"/>
    <property type="match status" value="1"/>
</dbReference>
<dbReference type="InterPro" id="IPR002104">
    <property type="entry name" value="Integrase_catalytic"/>
</dbReference>
<dbReference type="PANTHER" id="PTHR34605">
    <property type="entry name" value="PHAGE_INTEGRASE DOMAIN-CONTAINING PROTEIN"/>
    <property type="match status" value="1"/>
</dbReference>
<dbReference type="InterPro" id="IPR010998">
    <property type="entry name" value="Integrase_recombinase_N"/>
</dbReference>
<reference evidence="4" key="1">
    <citation type="submission" date="2021-03" db="EMBL/GenBank/DDBJ databases">
        <authorList>
            <person name="Bekaert M."/>
        </authorList>
    </citation>
    <scope>NUCLEOTIDE SEQUENCE</scope>
</reference>
<dbReference type="AlphaFoldDB" id="A0A8S3PVQ7"/>
<dbReference type="GO" id="GO:0003677">
    <property type="term" value="F:DNA binding"/>
    <property type="evidence" value="ECO:0007669"/>
    <property type="project" value="UniProtKB-KW"/>
</dbReference>
<dbReference type="SUPFAM" id="SSF47823">
    <property type="entry name" value="lambda integrase-like, N-terminal domain"/>
    <property type="match status" value="1"/>
</dbReference>
<keyword evidence="5" id="KW-1185">Reference proteome</keyword>
<dbReference type="Gene3D" id="1.10.150.130">
    <property type="match status" value="1"/>
</dbReference>
<dbReference type="PANTHER" id="PTHR34605:SF5">
    <property type="entry name" value="INTEGRASE_RECOMBINASE XERD HOMOLOG"/>
    <property type="match status" value="1"/>
</dbReference>
<dbReference type="SUPFAM" id="SSF56349">
    <property type="entry name" value="DNA breaking-rejoining enzymes"/>
    <property type="match status" value="1"/>
</dbReference>
<keyword evidence="2" id="KW-0233">DNA recombination</keyword>
<proteinExistence type="predicted"/>
<comment type="caution">
    <text evidence="4">The sequence shown here is derived from an EMBL/GenBank/DDBJ whole genome shotgun (WGS) entry which is preliminary data.</text>
</comment>
<dbReference type="Proteomes" id="UP000683360">
    <property type="component" value="Unassembled WGS sequence"/>
</dbReference>
<sequence length="315" mass="35974">MFVTRISAFAKGTLVNFKTQWRAYLLFCNYFHLEPFDIDSELLCTYSEFLSRSFRSAQSIRNYLNGVKVLFLLLGLHVDVFSSYELKLTMKGLDRKLKHLPKQAFPITLEILGKIREHLNLNTPLDATYWCLFLFALLLLSRKSNLVPVSTKKFDKNKQLCRGDVTVFPSLIIVAFKWTKTIQLGNRILRIPLLAYPLSKFCPVNAYKRMCSLNPCTSDDAAFSCKKKGKCIPITYNQFQNKLRELLCKIGLNPNLFSSHSFRRGGATLASKAGVSPSSIQLMGDWKSNCYTKYIVSSLSDKINVAEQIKDFVLK</sequence>
<dbReference type="EMBL" id="CAJPWZ010000193">
    <property type="protein sequence ID" value="CAG2188019.1"/>
    <property type="molecule type" value="Genomic_DNA"/>
</dbReference>
<accession>A0A8S3PVQ7</accession>
<dbReference type="OrthoDB" id="6771932at2759"/>
<dbReference type="InterPro" id="IPR011010">
    <property type="entry name" value="DNA_brk_join_enz"/>
</dbReference>
<evidence type="ECO:0000256" key="2">
    <source>
        <dbReference type="ARBA" id="ARBA00023172"/>
    </source>
</evidence>
<gene>
    <name evidence="4" type="ORF">MEDL_3468</name>
</gene>
<dbReference type="InterPro" id="IPR013762">
    <property type="entry name" value="Integrase-like_cat_sf"/>
</dbReference>
<feature type="domain" description="Tyr recombinase" evidence="3">
    <location>
        <begin position="102"/>
        <end position="307"/>
    </location>
</feature>
<name>A0A8S3PVQ7_MYTED</name>
<evidence type="ECO:0000256" key="1">
    <source>
        <dbReference type="ARBA" id="ARBA00023125"/>
    </source>
</evidence>
<organism evidence="4 5">
    <name type="scientific">Mytilus edulis</name>
    <name type="common">Blue mussel</name>
    <dbReference type="NCBI Taxonomy" id="6550"/>
    <lineage>
        <taxon>Eukaryota</taxon>
        <taxon>Metazoa</taxon>
        <taxon>Spiralia</taxon>
        <taxon>Lophotrochozoa</taxon>
        <taxon>Mollusca</taxon>
        <taxon>Bivalvia</taxon>
        <taxon>Autobranchia</taxon>
        <taxon>Pteriomorphia</taxon>
        <taxon>Mytilida</taxon>
        <taxon>Mytiloidea</taxon>
        <taxon>Mytilidae</taxon>
        <taxon>Mytilinae</taxon>
        <taxon>Mytilus</taxon>
    </lineage>
</organism>
<dbReference type="GO" id="GO:0006310">
    <property type="term" value="P:DNA recombination"/>
    <property type="evidence" value="ECO:0007669"/>
    <property type="project" value="UniProtKB-KW"/>
</dbReference>
<dbReference type="InterPro" id="IPR052925">
    <property type="entry name" value="Phage_Integrase-like_Recomb"/>
</dbReference>
<evidence type="ECO:0000313" key="5">
    <source>
        <dbReference type="Proteomes" id="UP000683360"/>
    </source>
</evidence>
<evidence type="ECO:0000313" key="4">
    <source>
        <dbReference type="EMBL" id="CAG2188019.1"/>
    </source>
</evidence>
<dbReference type="PROSITE" id="PS51898">
    <property type="entry name" value="TYR_RECOMBINASE"/>
    <property type="match status" value="1"/>
</dbReference>
<evidence type="ECO:0000259" key="3">
    <source>
        <dbReference type="PROSITE" id="PS51898"/>
    </source>
</evidence>